<sequence length="322" mass="34579">MSDCVTLTDLVANKGQVVGLDAHASLADGLSTMRAHQVTALCVFGKPGHWLGAGNSNICVADKQLLGLVSILDIILYLSRHIVNEADPDALLKKTHISDVLGQNTESLTLWVAATSNLKLALEPLSKGVHRVLVPIFPAGAEKAQHPTPSSYKLCTQSDIIAYFQPLLKTDPFQSLASQPISKFASSGVVCALRSDPIMPTLSSLANSNLMAVPIVDRDGVLADTLSANDFRTLLEKTDHRSERVLKALVLGHVTIGEYLKEISSAKPRPLIGVVSGNTSFSEAVDRVCEHKIHRLWIVDSAGVPVGVLSLGDMIRTIREML</sequence>
<dbReference type="STRING" id="246404.A0A507FMA2"/>
<dbReference type="InterPro" id="IPR046342">
    <property type="entry name" value="CBS_dom_sf"/>
</dbReference>
<keyword evidence="6" id="KW-1185">Reference proteome</keyword>
<name>A0A507FMA2_9FUNG</name>
<dbReference type="PANTHER" id="PTHR13780">
    <property type="entry name" value="AMP-ACTIVATED PROTEIN KINASE, GAMMA REGULATORY SUBUNIT"/>
    <property type="match status" value="1"/>
</dbReference>
<gene>
    <name evidence="5" type="ORF">CcCBS67573_g01198</name>
</gene>
<proteinExistence type="predicted"/>
<protein>
    <recommendedName>
        <fullName evidence="4">CBS domain-containing protein</fullName>
    </recommendedName>
</protein>
<dbReference type="Proteomes" id="UP000320333">
    <property type="component" value="Unassembled WGS sequence"/>
</dbReference>
<evidence type="ECO:0000313" key="6">
    <source>
        <dbReference type="Proteomes" id="UP000320333"/>
    </source>
</evidence>
<feature type="domain" description="CBS" evidence="4">
    <location>
        <begin position="268"/>
        <end position="322"/>
    </location>
</feature>
<dbReference type="OrthoDB" id="449052at2759"/>
<organism evidence="5 6">
    <name type="scientific">Chytriomyces confervae</name>
    <dbReference type="NCBI Taxonomy" id="246404"/>
    <lineage>
        <taxon>Eukaryota</taxon>
        <taxon>Fungi</taxon>
        <taxon>Fungi incertae sedis</taxon>
        <taxon>Chytridiomycota</taxon>
        <taxon>Chytridiomycota incertae sedis</taxon>
        <taxon>Chytridiomycetes</taxon>
        <taxon>Chytridiales</taxon>
        <taxon>Chytriomycetaceae</taxon>
        <taxon>Chytriomyces</taxon>
    </lineage>
</organism>
<evidence type="ECO:0000256" key="1">
    <source>
        <dbReference type="ARBA" id="ARBA00022737"/>
    </source>
</evidence>
<dbReference type="CDD" id="cd02205">
    <property type="entry name" value="CBS_pair_SF"/>
    <property type="match status" value="1"/>
</dbReference>
<dbReference type="Gene3D" id="3.10.580.10">
    <property type="entry name" value="CBS-domain"/>
    <property type="match status" value="2"/>
</dbReference>
<dbReference type="SMART" id="SM00116">
    <property type="entry name" value="CBS"/>
    <property type="match status" value="3"/>
</dbReference>
<dbReference type="Pfam" id="PF00571">
    <property type="entry name" value="CBS"/>
    <property type="match status" value="1"/>
</dbReference>
<evidence type="ECO:0000259" key="4">
    <source>
        <dbReference type="PROSITE" id="PS51371"/>
    </source>
</evidence>
<dbReference type="PANTHER" id="PTHR13780:SF101">
    <property type="entry name" value="SNF1-RELATED PROTEIN KINASE REGULATORY SUBUNIT GAMMA-LIKE PV42A"/>
    <property type="match status" value="1"/>
</dbReference>
<evidence type="ECO:0000256" key="2">
    <source>
        <dbReference type="ARBA" id="ARBA00023122"/>
    </source>
</evidence>
<dbReference type="GO" id="GO:0005634">
    <property type="term" value="C:nucleus"/>
    <property type="evidence" value="ECO:0007669"/>
    <property type="project" value="TreeGrafter"/>
</dbReference>
<dbReference type="EMBL" id="QEAP01000019">
    <property type="protein sequence ID" value="TPX77529.1"/>
    <property type="molecule type" value="Genomic_DNA"/>
</dbReference>
<dbReference type="SUPFAM" id="SSF54631">
    <property type="entry name" value="CBS-domain pair"/>
    <property type="match status" value="1"/>
</dbReference>
<dbReference type="PROSITE" id="PS51371">
    <property type="entry name" value="CBS"/>
    <property type="match status" value="1"/>
</dbReference>
<dbReference type="GO" id="GO:0005737">
    <property type="term" value="C:cytoplasm"/>
    <property type="evidence" value="ECO:0007669"/>
    <property type="project" value="TreeGrafter"/>
</dbReference>
<keyword evidence="2 3" id="KW-0129">CBS domain</keyword>
<dbReference type="AlphaFoldDB" id="A0A507FMA2"/>
<reference evidence="5 6" key="1">
    <citation type="journal article" date="2019" name="Sci. Rep.">
        <title>Comparative genomics of chytrid fungi reveal insights into the obligate biotrophic and pathogenic lifestyle of Synchytrium endobioticum.</title>
        <authorList>
            <person name="van de Vossenberg B.T.L.H."/>
            <person name="Warris S."/>
            <person name="Nguyen H.D.T."/>
            <person name="van Gent-Pelzer M.P.E."/>
            <person name="Joly D.L."/>
            <person name="van de Geest H.C."/>
            <person name="Bonants P.J.M."/>
            <person name="Smith D.S."/>
            <person name="Levesque C.A."/>
            <person name="van der Lee T.A.J."/>
        </authorList>
    </citation>
    <scope>NUCLEOTIDE SEQUENCE [LARGE SCALE GENOMIC DNA]</scope>
    <source>
        <strain evidence="5 6">CBS 675.73</strain>
    </source>
</reference>
<evidence type="ECO:0000313" key="5">
    <source>
        <dbReference type="EMBL" id="TPX77529.1"/>
    </source>
</evidence>
<keyword evidence="1" id="KW-0677">Repeat</keyword>
<dbReference type="InterPro" id="IPR000644">
    <property type="entry name" value="CBS_dom"/>
</dbReference>
<evidence type="ECO:0000256" key="3">
    <source>
        <dbReference type="PROSITE-ProRule" id="PRU00703"/>
    </source>
</evidence>
<comment type="caution">
    <text evidence="5">The sequence shown here is derived from an EMBL/GenBank/DDBJ whole genome shotgun (WGS) entry which is preliminary data.</text>
</comment>
<accession>A0A507FMA2</accession>
<dbReference type="InterPro" id="IPR050511">
    <property type="entry name" value="AMPK_gamma/SDS23_families"/>
</dbReference>